<accession>A0A6C0KTZ1</accession>
<organism evidence="2">
    <name type="scientific">viral metagenome</name>
    <dbReference type="NCBI Taxonomy" id="1070528"/>
    <lineage>
        <taxon>unclassified sequences</taxon>
        <taxon>metagenomes</taxon>
        <taxon>organismal metagenomes</taxon>
    </lineage>
</organism>
<evidence type="ECO:0000259" key="1">
    <source>
        <dbReference type="Pfam" id="PF19141"/>
    </source>
</evidence>
<reference evidence="2" key="1">
    <citation type="journal article" date="2020" name="Nature">
        <title>Giant virus diversity and host interactions through global metagenomics.</title>
        <authorList>
            <person name="Schulz F."/>
            <person name="Roux S."/>
            <person name="Paez-Espino D."/>
            <person name="Jungbluth S."/>
            <person name="Walsh D.A."/>
            <person name="Denef V.J."/>
            <person name="McMahon K.D."/>
            <person name="Konstantinidis K.T."/>
            <person name="Eloe-Fadrosh E.A."/>
            <person name="Kyrpides N.C."/>
            <person name="Woyke T."/>
        </authorList>
    </citation>
    <scope>NUCLEOTIDE SEQUENCE</scope>
    <source>
        <strain evidence="2">GVMAG-S-3300013094-109</strain>
    </source>
</reference>
<protein>
    <recommendedName>
        <fullName evidence="1">DUF5824 domain-containing protein</fullName>
    </recommendedName>
</protein>
<name>A0A6C0KTZ1_9ZZZZ</name>
<dbReference type="InterPro" id="IPR043862">
    <property type="entry name" value="DUF5824"/>
</dbReference>
<dbReference type="EMBL" id="MN740990">
    <property type="protein sequence ID" value="QHU21425.1"/>
    <property type="molecule type" value="Genomic_DNA"/>
</dbReference>
<dbReference type="Pfam" id="PF19141">
    <property type="entry name" value="DUF5824"/>
    <property type="match status" value="1"/>
</dbReference>
<feature type="domain" description="DUF5824" evidence="1">
    <location>
        <begin position="26"/>
        <end position="137"/>
    </location>
</feature>
<dbReference type="AlphaFoldDB" id="A0A6C0KTZ1"/>
<sequence>MTLVKRKKNNKTHKKKILLRYLPKSLSKRDRNKQKNMLLKSRRLYKKNEYYSRKPLKSFKSKKSSHIMDAQKLYKIDKVVVNSELAKKTGCTKESLQKIVNKGQGAYFSSGSRPNQTAQSWGIARLASSITGGKASYIDFSILENGCREKGSIALKLAKKAKIKYMNKTRKMPKTIL</sequence>
<proteinExistence type="predicted"/>
<evidence type="ECO:0000313" key="2">
    <source>
        <dbReference type="EMBL" id="QHU21425.1"/>
    </source>
</evidence>